<keyword evidence="4" id="KW-0274">FAD</keyword>
<dbReference type="Pfam" id="PF02852">
    <property type="entry name" value="Pyr_redox_dim"/>
    <property type="match status" value="1"/>
</dbReference>
<dbReference type="PANTHER" id="PTHR22912">
    <property type="entry name" value="DISULFIDE OXIDOREDUCTASE"/>
    <property type="match status" value="1"/>
</dbReference>
<dbReference type="Gene3D" id="3.30.390.30">
    <property type="match status" value="1"/>
</dbReference>
<organism evidence="8">
    <name type="scientific">Chlorobaculum parvum</name>
    <dbReference type="NCBI Taxonomy" id="274539"/>
    <lineage>
        <taxon>Bacteria</taxon>
        <taxon>Pseudomonadati</taxon>
        <taxon>Chlorobiota</taxon>
        <taxon>Chlorobiia</taxon>
        <taxon>Chlorobiales</taxon>
        <taxon>Chlorobiaceae</taxon>
        <taxon>Chlorobaculum</taxon>
    </lineage>
</organism>
<evidence type="ECO:0000256" key="4">
    <source>
        <dbReference type="ARBA" id="ARBA00022827"/>
    </source>
</evidence>
<gene>
    <name evidence="8" type="ORF">ENL07_11640</name>
</gene>
<keyword evidence="5" id="KW-0560">Oxidoreductase</keyword>
<dbReference type="InterPro" id="IPR016156">
    <property type="entry name" value="FAD/NAD-linked_Rdtase_dimer_sf"/>
</dbReference>
<dbReference type="Proteomes" id="UP000886058">
    <property type="component" value="Unassembled WGS sequence"/>
</dbReference>
<evidence type="ECO:0000256" key="5">
    <source>
        <dbReference type="ARBA" id="ARBA00023002"/>
    </source>
</evidence>
<sequence length="129" mass="12967">GKSPAPLSESLIPRCVYAQPSVASVGLTEAVAIAEGNAVVVGRSQFAASGKANAYGQLDGFVKLVFDAATGKMLGGQLIGHDAVELIGELGLSCRYGITAAGLVGTVHAHPTLSETVREAAFAALQAMG</sequence>
<dbReference type="FunFam" id="3.30.390.30:FF:000001">
    <property type="entry name" value="Dihydrolipoyl dehydrogenase"/>
    <property type="match status" value="1"/>
</dbReference>
<accession>A0A7C5DM81</accession>
<dbReference type="PRINTS" id="PR00411">
    <property type="entry name" value="PNDRDTASEI"/>
</dbReference>
<dbReference type="SUPFAM" id="SSF55424">
    <property type="entry name" value="FAD/NAD-linked reductases, dimerisation (C-terminal) domain"/>
    <property type="match status" value="1"/>
</dbReference>
<dbReference type="GO" id="GO:0006103">
    <property type="term" value="P:2-oxoglutarate metabolic process"/>
    <property type="evidence" value="ECO:0007669"/>
    <property type="project" value="TreeGrafter"/>
</dbReference>
<dbReference type="GO" id="GO:0004148">
    <property type="term" value="F:dihydrolipoyl dehydrogenase (NADH) activity"/>
    <property type="evidence" value="ECO:0007669"/>
    <property type="project" value="TreeGrafter"/>
</dbReference>
<feature type="domain" description="Pyridine nucleotide-disulphide oxidoreductase dimerisation" evidence="7">
    <location>
        <begin position="12"/>
        <end position="121"/>
    </location>
</feature>
<comment type="cofactor">
    <cofactor evidence="1">
        <name>FAD</name>
        <dbReference type="ChEBI" id="CHEBI:57692"/>
    </cofactor>
</comment>
<evidence type="ECO:0000259" key="7">
    <source>
        <dbReference type="Pfam" id="PF02852"/>
    </source>
</evidence>
<keyword evidence="3" id="KW-0285">Flavoprotein</keyword>
<evidence type="ECO:0000256" key="1">
    <source>
        <dbReference type="ARBA" id="ARBA00001974"/>
    </source>
</evidence>
<evidence type="ECO:0000313" key="8">
    <source>
        <dbReference type="EMBL" id="HHE33234.1"/>
    </source>
</evidence>
<evidence type="ECO:0000256" key="6">
    <source>
        <dbReference type="ARBA" id="ARBA00023027"/>
    </source>
</evidence>
<name>A0A7C5DM81_9CHLB</name>
<dbReference type="InterPro" id="IPR050151">
    <property type="entry name" value="Class-I_Pyr_Nuc-Dis_Oxidored"/>
</dbReference>
<dbReference type="GO" id="GO:0050660">
    <property type="term" value="F:flavin adenine dinucleotide binding"/>
    <property type="evidence" value="ECO:0007669"/>
    <property type="project" value="TreeGrafter"/>
</dbReference>
<dbReference type="AlphaFoldDB" id="A0A7C5DM81"/>
<feature type="non-terminal residue" evidence="8">
    <location>
        <position position="1"/>
    </location>
</feature>
<keyword evidence="6" id="KW-0520">NAD</keyword>
<evidence type="ECO:0000256" key="3">
    <source>
        <dbReference type="ARBA" id="ARBA00022630"/>
    </source>
</evidence>
<proteinExistence type="inferred from homology"/>
<protein>
    <submittedName>
        <fullName evidence="8">Dihydrolipoyl dehydrogenase</fullName>
    </submittedName>
</protein>
<evidence type="ECO:0000256" key="2">
    <source>
        <dbReference type="ARBA" id="ARBA00007532"/>
    </source>
</evidence>
<dbReference type="EMBL" id="DRSQ01000248">
    <property type="protein sequence ID" value="HHE33234.1"/>
    <property type="molecule type" value="Genomic_DNA"/>
</dbReference>
<reference evidence="8" key="1">
    <citation type="journal article" date="2020" name="mSystems">
        <title>Genome- and Community-Level Interaction Insights into Carbon Utilization and Element Cycling Functions of Hydrothermarchaeota in Hydrothermal Sediment.</title>
        <authorList>
            <person name="Zhou Z."/>
            <person name="Liu Y."/>
            <person name="Xu W."/>
            <person name="Pan J."/>
            <person name="Luo Z.H."/>
            <person name="Li M."/>
        </authorList>
    </citation>
    <scope>NUCLEOTIDE SEQUENCE [LARGE SCALE GENOMIC DNA]</scope>
    <source>
        <strain evidence="8">HyVt-633</strain>
    </source>
</reference>
<comment type="similarity">
    <text evidence="2">Belongs to the class-I pyridine nucleotide-disulfide oxidoreductase family.</text>
</comment>
<comment type="caution">
    <text evidence="8">The sequence shown here is derived from an EMBL/GenBank/DDBJ whole genome shotgun (WGS) entry which is preliminary data.</text>
</comment>
<dbReference type="PANTHER" id="PTHR22912:SF151">
    <property type="entry name" value="DIHYDROLIPOYL DEHYDROGENASE, MITOCHONDRIAL"/>
    <property type="match status" value="1"/>
</dbReference>
<dbReference type="InterPro" id="IPR004099">
    <property type="entry name" value="Pyr_nucl-diS_OxRdtase_dimer"/>
</dbReference>